<keyword evidence="1" id="KW-0812">Transmembrane</keyword>
<dbReference type="Proteomes" id="UP000232101">
    <property type="component" value="Unassembled WGS sequence"/>
</dbReference>
<accession>A0A2M9Q590</accession>
<gene>
    <name evidence="2" type="ORF">CWD94_15430</name>
</gene>
<sequence length="98" mass="11424">MKTEIIITVVIILGMVILIDKIYGKINIENYSPIWEYFSKALLYGFIASITLFYEKESLRDVNALEWAIIAVSIIEGTGNYINYVKESKRRKKEKRKT</sequence>
<keyword evidence="1" id="KW-0472">Membrane</keyword>
<evidence type="ECO:0000313" key="2">
    <source>
        <dbReference type="EMBL" id="PJO43142.1"/>
    </source>
</evidence>
<keyword evidence="1" id="KW-1133">Transmembrane helix</keyword>
<feature type="transmembrane region" description="Helical" evidence="1">
    <location>
        <begin position="6"/>
        <end position="23"/>
    </location>
</feature>
<reference evidence="2 3" key="1">
    <citation type="submission" date="2017-11" db="EMBL/GenBank/DDBJ databases">
        <title>Bacterial isolate from king chilli rhizosphere.</title>
        <authorList>
            <person name="Takhelmayum P."/>
            <person name="Sarangthem I."/>
        </authorList>
    </citation>
    <scope>NUCLEOTIDE SEQUENCE [LARGE SCALE GENOMIC DNA]</scope>
    <source>
        <strain evidence="3">t26</strain>
    </source>
</reference>
<protein>
    <submittedName>
        <fullName evidence="2">Uncharacterized protein</fullName>
    </submittedName>
</protein>
<feature type="transmembrane region" description="Helical" evidence="1">
    <location>
        <begin position="35"/>
        <end position="54"/>
    </location>
</feature>
<dbReference type="AlphaFoldDB" id="A0A2M9Q590"/>
<organism evidence="2 3">
    <name type="scientific">Lysinibacillus xylanilyticus</name>
    <dbReference type="NCBI Taxonomy" id="582475"/>
    <lineage>
        <taxon>Bacteria</taxon>
        <taxon>Bacillati</taxon>
        <taxon>Bacillota</taxon>
        <taxon>Bacilli</taxon>
        <taxon>Bacillales</taxon>
        <taxon>Bacillaceae</taxon>
        <taxon>Lysinibacillus</taxon>
    </lineage>
</organism>
<dbReference type="EMBL" id="PHQY01000646">
    <property type="protein sequence ID" value="PJO43142.1"/>
    <property type="molecule type" value="Genomic_DNA"/>
</dbReference>
<dbReference type="RefSeq" id="WP_100543786.1">
    <property type="nucleotide sequence ID" value="NZ_CP158849.1"/>
</dbReference>
<evidence type="ECO:0000256" key="1">
    <source>
        <dbReference type="SAM" id="Phobius"/>
    </source>
</evidence>
<name>A0A2M9Q590_9BACI</name>
<evidence type="ECO:0000313" key="3">
    <source>
        <dbReference type="Proteomes" id="UP000232101"/>
    </source>
</evidence>
<comment type="caution">
    <text evidence="2">The sequence shown here is derived from an EMBL/GenBank/DDBJ whole genome shotgun (WGS) entry which is preliminary data.</text>
</comment>
<proteinExistence type="predicted"/>
<feature type="transmembrane region" description="Helical" evidence="1">
    <location>
        <begin position="66"/>
        <end position="85"/>
    </location>
</feature>